<dbReference type="InterPro" id="IPR036322">
    <property type="entry name" value="WD40_repeat_dom_sf"/>
</dbReference>
<accession>A0A3P7NDZ0</accession>
<name>A0A3P7NDZ0_DIBLA</name>
<feature type="region of interest" description="Disordered" evidence="1">
    <location>
        <begin position="128"/>
        <end position="150"/>
    </location>
</feature>
<evidence type="ECO:0000256" key="1">
    <source>
        <dbReference type="SAM" id="MobiDB-lite"/>
    </source>
</evidence>
<dbReference type="Proteomes" id="UP000281553">
    <property type="component" value="Unassembled WGS sequence"/>
</dbReference>
<proteinExistence type="predicted"/>
<feature type="non-terminal residue" evidence="2">
    <location>
        <position position="240"/>
    </location>
</feature>
<reference evidence="2 3" key="1">
    <citation type="submission" date="2018-11" db="EMBL/GenBank/DDBJ databases">
        <authorList>
            <consortium name="Pathogen Informatics"/>
        </authorList>
    </citation>
    <scope>NUCLEOTIDE SEQUENCE [LARGE SCALE GENOMIC DNA]</scope>
</reference>
<dbReference type="EMBL" id="UYRU01082680">
    <property type="protein sequence ID" value="VDN32777.1"/>
    <property type="molecule type" value="Genomic_DNA"/>
</dbReference>
<keyword evidence="3" id="KW-1185">Reference proteome</keyword>
<protein>
    <submittedName>
        <fullName evidence="2">Uncharacterized protein</fullName>
    </submittedName>
</protein>
<organism evidence="2 3">
    <name type="scientific">Dibothriocephalus latus</name>
    <name type="common">Fish tapeworm</name>
    <name type="synonym">Diphyllobothrium latum</name>
    <dbReference type="NCBI Taxonomy" id="60516"/>
    <lineage>
        <taxon>Eukaryota</taxon>
        <taxon>Metazoa</taxon>
        <taxon>Spiralia</taxon>
        <taxon>Lophotrochozoa</taxon>
        <taxon>Platyhelminthes</taxon>
        <taxon>Cestoda</taxon>
        <taxon>Eucestoda</taxon>
        <taxon>Diphyllobothriidea</taxon>
        <taxon>Diphyllobothriidae</taxon>
        <taxon>Dibothriocephalus</taxon>
    </lineage>
</organism>
<gene>
    <name evidence="2" type="ORF">DILT_LOCUS16055</name>
</gene>
<feature type="compositionally biased region" description="Acidic residues" evidence="1">
    <location>
        <begin position="83"/>
        <end position="93"/>
    </location>
</feature>
<evidence type="ECO:0000313" key="2">
    <source>
        <dbReference type="EMBL" id="VDN32777.1"/>
    </source>
</evidence>
<evidence type="ECO:0000313" key="3">
    <source>
        <dbReference type="Proteomes" id="UP000281553"/>
    </source>
</evidence>
<sequence length="240" mass="26468">MRSPLTEFKLGSAVLCSEFLDTNLIAATAFHGPVNVYDARAPPTEVALSNHYHKSAVLTLKSFHSLRNEPTQDQFLTIPSERSDDDDEDDDFSLSDSISPIGFQSAVHICPAADQGDGLEAEANSELLDLSPSGDGVSSMQGPQEEEEQQQQTIVSKDVTFFTGSQDHLLGAWDIRNLQIPLYKRKFRGFPRAISLLDSEEMWVAEAPNRLHVCSIGQREPEVLRGAGRIKKIPFLGDVN</sequence>
<dbReference type="OrthoDB" id="2305498at2759"/>
<feature type="region of interest" description="Disordered" evidence="1">
    <location>
        <begin position="71"/>
        <end position="95"/>
    </location>
</feature>
<dbReference type="AlphaFoldDB" id="A0A3P7NDZ0"/>
<dbReference type="SUPFAM" id="SSF50978">
    <property type="entry name" value="WD40 repeat-like"/>
    <property type="match status" value="1"/>
</dbReference>